<dbReference type="InterPro" id="IPR050661">
    <property type="entry name" value="BglG_antiterminators"/>
</dbReference>
<dbReference type="Proteomes" id="UP000728968">
    <property type="component" value="Unassembled WGS sequence"/>
</dbReference>
<reference evidence="6 7" key="1">
    <citation type="journal article" date="2021" name="Sci. Rep.">
        <title>The distribution of antibiotic resistance genes in chicken gut microbiota commensals.</title>
        <authorList>
            <person name="Juricova H."/>
            <person name="Matiasovicova J."/>
            <person name="Kubasova T."/>
            <person name="Cejkova D."/>
            <person name="Rychlik I."/>
        </authorList>
    </citation>
    <scope>NUCLEOTIDE SEQUENCE [LARGE SCALE GENOMIC DNA]</scope>
    <source>
        <strain evidence="6 7">An425</strain>
    </source>
</reference>
<keyword evidence="1" id="KW-0677">Repeat</keyword>
<protein>
    <submittedName>
        <fullName evidence="6">Helix-turn-helix domain-containing protein</fullName>
    </submittedName>
</protein>
<organism evidence="6 7">
    <name type="scientific">Fusobacterium mortiferum</name>
    <dbReference type="NCBI Taxonomy" id="850"/>
    <lineage>
        <taxon>Bacteria</taxon>
        <taxon>Fusobacteriati</taxon>
        <taxon>Fusobacteriota</taxon>
        <taxon>Fusobacteriia</taxon>
        <taxon>Fusobacteriales</taxon>
        <taxon>Fusobacteriaceae</taxon>
        <taxon>Fusobacterium</taxon>
    </lineage>
</organism>
<dbReference type="Gene3D" id="1.10.10.10">
    <property type="entry name" value="Winged helix-like DNA-binding domain superfamily/Winged helix DNA-binding domain"/>
    <property type="match status" value="1"/>
</dbReference>
<evidence type="ECO:0000313" key="6">
    <source>
        <dbReference type="EMBL" id="MBM6875363.1"/>
    </source>
</evidence>
<dbReference type="PANTHER" id="PTHR30185:SF18">
    <property type="entry name" value="TRANSCRIPTIONAL REGULATOR MTLR"/>
    <property type="match status" value="1"/>
</dbReference>
<accession>A0ABS2G443</accession>
<comment type="caution">
    <text evidence="6">The sequence shown here is derived from an EMBL/GenBank/DDBJ whole genome shotgun (WGS) entry which is preliminary data.</text>
</comment>
<dbReference type="InterPro" id="IPR036388">
    <property type="entry name" value="WH-like_DNA-bd_sf"/>
</dbReference>
<evidence type="ECO:0000259" key="5">
    <source>
        <dbReference type="PROSITE" id="PS51372"/>
    </source>
</evidence>
<keyword evidence="2" id="KW-0805">Transcription regulation</keyword>
<dbReference type="PROSITE" id="PS51372">
    <property type="entry name" value="PRD_2"/>
    <property type="match status" value="1"/>
</dbReference>
<keyword evidence="4" id="KW-0804">Transcription</keyword>
<dbReference type="PANTHER" id="PTHR30185">
    <property type="entry name" value="CRYPTIC BETA-GLUCOSIDE BGL OPERON ANTITERMINATOR"/>
    <property type="match status" value="1"/>
</dbReference>
<dbReference type="InterPro" id="IPR007737">
    <property type="entry name" value="Mga_HTH"/>
</dbReference>
<dbReference type="SUPFAM" id="SSF63520">
    <property type="entry name" value="PTS-regulatory domain, PRD"/>
    <property type="match status" value="1"/>
</dbReference>
<name>A0ABS2G443_FUSMR</name>
<dbReference type="EMBL" id="JACJLT010000053">
    <property type="protein sequence ID" value="MBM6875363.1"/>
    <property type="molecule type" value="Genomic_DNA"/>
</dbReference>
<keyword evidence="3" id="KW-0010">Activator</keyword>
<feature type="domain" description="PRD" evidence="5">
    <location>
        <begin position="294"/>
        <end position="399"/>
    </location>
</feature>
<gene>
    <name evidence="6" type="ORF">H6A04_06815</name>
</gene>
<evidence type="ECO:0000256" key="3">
    <source>
        <dbReference type="ARBA" id="ARBA00023159"/>
    </source>
</evidence>
<dbReference type="InterPro" id="IPR011608">
    <property type="entry name" value="PRD"/>
</dbReference>
<evidence type="ECO:0000256" key="4">
    <source>
        <dbReference type="ARBA" id="ARBA00023163"/>
    </source>
</evidence>
<dbReference type="InterPro" id="IPR036634">
    <property type="entry name" value="PRD_sf"/>
</dbReference>
<sequence length="437" mass="52995">MSLNRKELSILEELNKSIKISLTYFAEKYNVSERNIRYSIENLNYYLLKFSLAEIKIKKGEVYWSIEQENLKNFIESIDIENYIFSKEERENYILISYLFSEKTKITDIEKYLKISRPTIKKDLLSLDGYLKEFEVGFIREENTIFIVGKEKKLRHLKLLKLLEYLDIKNGKVEYLEKIYLTEKKELEIVKRYLEKFDIPKYYNIILQIERELKVEFDTKFKKLMCIYLISTIERIDKNFIITKKDNSKFLSQLTDYKIIKNILKNIIPEELEFEFLHLTEYFISGYYSHDFSENIYLVESFIDAFCGKIKKELEFEFFNSQDFREEVLKYLLPAVYRIKNNFFLLKKDEKPDVDKDIYTIVKSVVLDCNHILKEPFREDEIYFLTNKIEKYIEIEQDKKISFKKLLEIIKKCSLDLDEKKLKEEIIKVFKDKIEFE</sequence>
<evidence type="ECO:0000256" key="1">
    <source>
        <dbReference type="ARBA" id="ARBA00022737"/>
    </source>
</evidence>
<evidence type="ECO:0000313" key="7">
    <source>
        <dbReference type="Proteomes" id="UP000728968"/>
    </source>
</evidence>
<dbReference type="Pfam" id="PF05043">
    <property type="entry name" value="Mga"/>
    <property type="match status" value="1"/>
</dbReference>
<keyword evidence="7" id="KW-1185">Reference proteome</keyword>
<dbReference type="RefSeq" id="WP_204716236.1">
    <property type="nucleotide sequence ID" value="NZ_JACJLT010000053.1"/>
</dbReference>
<proteinExistence type="predicted"/>
<evidence type="ECO:0000256" key="2">
    <source>
        <dbReference type="ARBA" id="ARBA00023015"/>
    </source>
</evidence>